<dbReference type="PROSITE" id="PS51257">
    <property type="entry name" value="PROKAR_LIPOPROTEIN"/>
    <property type="match status" value="1"/>
</dbReference>
<dbReference type="Proteomes" id="UP000316770">
    <property type="component" value="Chromosome"/>
</dbReference>
<accession>A0A518IY13</accession>
<sequence length="123" mass="12986" precursor="true">MLSPVSKTLVCVCLSLLTLAGCTGGAPVPTEDQMLQDSGRVVWTFIDEAKKERKADVIQSKLSIMLESLDAQAAASGGKLVELRDAAKTLQSELQAGEKPADSLQKFADSVSALVPEPQNLGE</sequence>
<organism evidence="2 3">
    <name type="scientific">Rosistilla oblonga</name>
    <dbReference type="NCBI Taxonomy" id="2527990"/>
    <lineage>
        <taxon>Bacteria</taxon>
        <taxon>Pseudomonadati</taxon>
        <taxon>Planctomycetota</taxon>
        <taxon>Planctomycetia</taxon>
        <taxon>Pirellulales</taxon>
        <taxon>Pirellulaceae</taxon>
        <taxon>Rosistilla</taxon>
    </lineage>
</organism>
<evidence type="ECO:0000313" key="2">
    <source>
        <dbReference type="EMBL" id="QDV57973.1"/>
    </source>
</evidence>
<evidence type="ECO:0000256" key="1">
    <source>
        <dbReference type="SAM" id="SignalP"/>
    </source>
</evidence>
<reference evidence="2 3" key="1">
    <citation type="submission" date="2019-02" db="EMBL/GenBank/DDBJ databases">
        <title>Deep-cultivation of Planctomycetes and their phenomic and genomic characterization uncovers novel biology.</title>
        <authorList>
            <person name="Wiegand S."/>
            <person name="Jogler M."/>
            <person name="Boedeker C."/>
            <person name="Pinto D."/>
            <person name="Vollmers J."/>
            <person name="Rivas-Marin E."/>
            <person name="Kohn T."/>
            <person name="Peeters S.H."/>
            <person name="Heuer A."/>
            <person name="Rast P."/>
            <person name="Oberbeckmann S."/>
            <person name="Bunk B."/>
            <person name="Jeske O."/>
            <person name="Meyerdierks A."/>
            <person name="Storesund J.E."/>
            <person name="Kallscheuer N."/>
            <person name="Luecker S."/>
            <person name="Lage O.M."/>
            <person name="Pohl T."/>
            <person name="Merkel B.J."/>
            <person name="Hornburger P."/>
            <person name="Mueller R.-W."/>
            <person name="Bruemmer F."/>
            <person name="Labrenz M."/>
            <person name="Spormann A.M."/>
            <person name="Op den Camp H."/>
            <person name="Overmann J."/>
            <person name="Amann R."/>
            <person name="Jetten M.S.M."/>
            <person name="Mascher T."/>
            <person name="Medema M.H."/>
            <person name="Devos D.P."/>
            <person name="Kaster A.-K."/>
            <person name="Ovreas L."/>
            <person name="Rohde M."/>
            <person name="Galperin M.Y."/>
            <person name="Jogler C."/>
        </authorList>
    </citation>
    <scope>NUCLEOTIDE SEQUENCE [LARGE SCALE GENOMIC DNA]</scope>
    <source>
        <strain evidence="2 3">Mal33</strain>
    </source>
</reference>
<keyword evidence="1" id="KW-0732">Signal</keyword>
<dbReference type="EMBL" id="CP036318">
    <property type="protein sequence ID" value="QDV57973.1"/>
    <property type="molecule type" value="Genomic_DNA"/>
</dbReference>
<keyword evidence="3" id="KW-1185">Reference proteome</keyword>
<dbReference type="AlphaFoldDB" id="A0A518IY13"/>
<feature type="signal peptide" evidence="1">
    <location>
        <begin position="1"/>
        <end position="20"/>
    </location>
</feature>
<gene>
    <name evidence="2" type="ORF">Mal33_39890</name>
</gene>
<protein>
    <submittedName>
        <fullName evidence="2">Uncharacterized protein</fullName>
    </submittedName>
</protein>
<feature type="chain" id="PRO_5021723840" evidence="1">
    <location>
        <begin position="21"/>
        <end position="123"/>
    </location>
</feature>
<evidence type="ECO:0000313" key="3">
    <source>
        <dbReference type="Proteomes" id="UP000316770"/>
    </source>
</evidence>
<name>A0A518IY13_9BACT</name>
<proteinExistence type="predicted"/>